<evidence type="ECO:0000256" key="2">
    <source>
        <dbReference type="ARBA" id="ARBA00022803"/>
    </source>
</evidence>
<dbReference type="Pfam" id="PF13181">
    <property type="entry name" value="TPR_8"/>
    <property type="match status" value="3"/>
</dbReference>
<evidence type="ECO:0000313" key="4">
    <source>
        <dbReference type="EMBL" id="SVD88114.1"/>
    </source>
</evidence>
<protein>
    <submittedName>
        <fullName evidence="4">Uncharacterized protein</fullName>
    </submittedName>
</protein>
<dbReference type="SMART" id="SM00028">
    <property type="entry name" value="TPR"/>
    <property type="match status" value="3"/>
</dbReference>
<dbReference type="InterPro" id="IPR051685">
    <property type="entry name" value="Ycf3/AcsC/BcsC/TPR_MFPF"/>
</dbReference>
<dbReference type="InterPro" id="IPR019734">
    <property type="entry name" value="TPR_rpt"/>
</dbReference>
<proteinExistence type="predicted"/>
<accession>A0A382YXZ0</accession>
<organism evidence="4">
    <name type="scientific">marine metagenome</name>
    <dbReference type="NCBI Taxonomy" id="408172"/>
    <lineage>
        <taxon>unclassified sequences</taxon>
        <taxon>metagenomes</taxon>
        <taxon>ecological metagenomes</taxon>
    </lineage>
</organism>
<keyword evidence="2" id="KW-0802">TPR repeat</keyword>
<dbReference type="AlphaFoldDB" id="A0A382YXZ0"/>
<dbReference type="InterPro" id="IPR011990">
    <property type="entry name" value="TPR-like_helical_dom_sf"/>
</dbReference>
<dbReference type="PROSITE" id="PS50005">
    <property type="entry name" value="TPR"/>
    <property type="match status" value="2"/>
</dbReference>
<feature type="non-terminal residue" evidence="4">
    <location>
        <position position="1"/>
    </location>
</feature>
<reference evidence="4" key="1">
    <citation type="submission" date="2018-05" db="EMBL/GenBank/DDBJ databases">
        <authorList>
            <person name="Lanie J.A."/>
            <person name="Ng W.-L."/>
            <person name="Kazmierczak K.M."/>
            <person name="Andrzejewski T.M."/>
            <person name="Davidsen T.M."/>
            <person name="Wayne K.J."/>
            <person name="Tettelin H."/>
            <person name="Glass J.I."/>
            <person name="Rusch D."/>
            <person name="Podicherti R."/>
            <person name="Tsui H.-C.T."/>
            <person name="Winkler M.E."/>
        </authorList>
    </citation>
    <scope>NUCLEOTIDE SEQUENCE</scope>
</reference>
<dbReference type="PANTHER" id="PTHR44943">
    <property type="entry name" value="CELLULOSE SYNTHASE OPERON PROTEIN C"/>
    <property type="match status" value="1"/>
</dbReference>
<name>A0A382YXZ0_9ZZZZ</name>
<sequence length="230" mass="25912">VMEPSTQEVAEEDDPWAAFSRPESNEYEEGESQISTEEIIAHEAALDTVQEPEPISYESVSEEVDLAAAALEAQSGIVIEHEVQADSSSVANQDIEWYNKGHELLNKDRYKEALSCFDRALPSFKDDKGMAIKILNGRGNCFYYLNEFKEAIENYYKAFGIDKGLTTGNALYNMGTSYAELESYDNAIHCFNQSMGKDVGDPLQGENKKRAKEQIRRCKLLLKELKKRTA</sequence>
<dbReference type="Gene3D" id="1.25.40.10">
    <property type="entry name" value="Tetratricopeptide repeat domain"/>
    <property type="match status" value="1"/>
</dbReference>
<feature type="region of interest" description="Disordered" evidence="3">
    <location>
        <begin position="1"/>
        <end position="33"/>
    </location>
</feature>
<evidence type="ECO:0000256" key="3">
    <source>
        <dbReference type="SAM" id="MobiDB-lite"/>
    </source>
</evidence>
<dbReference type="PANTHER" id="PTHR44943:SF4">
    <property type="entry name" value="TPR REPEAT-CONTAINING PROTEIN MJ0798"/>
    <property type="match status" value="1"/>
</dbReference>
<dbReference type="EMBL" id="UINC01179436">
    <property type="protein sequence ID" value="SVD88114.1"/>
    <property type="molecule type" value="Genomic_DNA"/>
</dbReference>
<keyword evidence="1" id="KW-0677">Repeat</keyword>
<evidence type="ECO:0000256" key="1">
    <source>
        <dbReference type="ARBA" id="ARBA00022737"/>
    </source>
</evidence>
<dbReference type="SUPFAM" id="SSF48452">
    <property type="entry name" value="TPR-like"/>
    <property type="match status" value="1"/>
</dbReference>
<gene>
    <name evidence="4" type="ORF">METZ01_LOCUS440968</name>
</gene>